<accession>A0AAE3I9A6</accession>
<dbReference type="EMBL" id="JAOPKC010000001">
    <property type="protein sequence ID" value="MCU4716623.1"/>
    <property type="molecule type" value="Genomic_DNA"/>
</dbReference>
<dbReference type="AlphaFoldDB" id="A0AAE3I9A6"/>
<feature type="region of interest" description="Disordered" evidence="1">
    <location>
        <begin position="1"/>
        <end position="24"/>
    </location>
</feature>
<protein>
    <submittedName>
        <fullName evidence="3">Uncharacterized protein</fullName>
    </submittedName>
</protein>
<keyword evidence="4" id="KW-1185">Reference proteome</keyword>
<evidence type="ECO:0000313" key="2">
    <source>
        <dbReference type="EMBL" id="MCU4716623.1"/>
    </source>
</evidence>
<dbReference type="RefSeq" id="WP_315907390.1">
    <property type="nucleotide sequence ID" value="NZ_JAOPKC010000001.1"/>
</dbReference>
<evidence type="ECO:0000256" key="1">
    <source>
        <dbReference type="SAM" id="MobiDB-lite"/>
    </source>
</evidence>
<evidence type="ECO:0000313" key="5">
    <source>
        <dbReference type="Proteomes" id="UP001209746"/>
    </source>
</evidence>
<sequence>MSRRDPPAPHPSADEYAGNDEAYRREQEIEELKEAIGLLKDKIEDLGGDVDLDGNASASRRRSTADADLGFVESAGALNTLDERRDGTSDGDSAANPTSNREDEDGDLGYVASAGALDQLDE</sequence>
<dbReference type="Proteomes" id="UP001208186">
    <property type="component" value="Unassembled WGS sequence"/>
</dbReference>
<dbReference type="EMBL" id="JAOPKD010000001">
    <property type="protein sequence ID" value="MCU4725772.1"/>
    <property type="molecule type" value="Genomic_DNA"/>
</dbReference>
<proteinExistence type="predicted"/>
<gene>
    <name evidence="3" type="ORF">OB914_02130</name>
    <name evidence="2" type="ORF">OB916_00890</name>
</gene>
<evidence type="ECO:0000313" key="4">
    <source>
        <dbReference type="Proteomes" id="UP001208186"/>
    </source>
</evidence>
<name>A0AAE3I9A6_9EURY</name>
<feature type="region of interest" description="Disordered" evidence="1">
    <location>
        <begin position="44"/>
        <end position="122"/>
    </location>
</feature>
<organism evidence="3 5">
    <name type="scientific">Halapricum hydrolyticum</name>
    <dbReference type="NCBI Taxonomy" id="2979991"/>
    <lineage>
        <taxon>Archaea</taxon>
        <taxon>Methanobacteriati</taxon>
        <taxon>Methanobacteriota</taxon>
        <taxon>Stenosarchaea group</taxon>
        <taxon>Halobacteria</taxon>
        <taxon>Halobacteriales</taxon>
        <taxon>Haloarculaceae</taxon>
        <taxon>Halapricum</taxon>
    </lineage>
</organism>
<reference evidence="3" key="1">
    <citation type="submission" date="2023-02" db="EMBL/GenBank/DDBJ databases">
        <title>Enrichment on poylsaccharides allowed isolation of novel metabolic and taxonomic groups of Haloarchaea.</title>
        <authorList>
            <person name="Sorokin D.Y."/>
            <person name="Elcheninov A.G."/>
            <person name="Khizhniak T.V."/>
            <person name="Kolganova T.V."/>
            <person name="Kublanov I.V."/>
        </authorList>
    </citation>
    <scope>NUCLEOTIDE SEQUENCE</scope>
    <source>
        <strain evidence="2 4">HArc-curdl5-1</strain>
        <strain evidence="3">HArc-curdl7</strain>
    </source>
</reference>
<dbReference type="Proteomes" id="UP001209746">
    <property type="component" value="Unassembled WGS sequence"/>
</dbReference>
<comment type="caution">
    <text evidence="3">The sequence shown here is derived from an EMBL/GenBank/DDBJ whole genome shotgun (WGS) entry which is preliminary data.</text>
</comment>
<evidence type="ECO:0000313" key="3">
    <source>
        <dbReference type="EMBL" id="MCU4725772.1"/>
    </source>
</evidence>